<dbReference type="InterPro" id="IPR009061">
    <property type="entry name" value="DNA-bd_dom_put_sf"/>
</dbReference>
<name>A0A225D6X8_9RHOB</name>
<dbReference type="OrthoDB" id="9806994at2"/>
<keyword evidence="2" id="KW-0238">DNA-binding</keyword>
<evidence type="ECO:0000313" key="4">
    <source>
        <dbReference type="Proteomes" id="UP000214673"/>
    </source>
</evidence>
<accession>A0A225D6X8</accession>
<sequence length="77" mass="8536">MLESKFLTPEEVSERYRGSISVGTLRNWRGMRIGPSFVKIGKAVLYPVDSLEAWDKSNVVTCRASPGRCMDIDEAAG</sequence>
<keyword evidence="4" id="KW-1185">Reference proteome</keyword>
<dbReference type="RefSeq" id="WP_088233758.1">
    <property type="nucleotide sequence ID" value="NZ_CALUEG010000011.1"/>
</dbReference>
<dbReference type="Proteomes" id="UP000214673">
    <property type="component" value="Unassembled WGS sequence"/>
</dbReference>
<gene>
    <name evidence="2" type="ORF">CDV52_11715</name>
    <name evidence="1" type="ORF">CDV53_06425</name>
</gene>
<proteinExistence type="predicted"/>
<evidence type="ECO:0000313" key="1">
    <source>
        <dbReference type="EMBL" id="OWJ77368.1"/>
    </source>
</evidence>
<protein>
    <submittedName>
        <fullName evidence="2">DNA-binding protein</fullName>
    </submittedName>
</protein>
<dbReference type="AlphaFoldDB" id="A0A225D6X8"/>
<dbReference type="GO" id="GO:0003677">
    <property type="term" value="F:DNA binding"/>
    <property type="evidence" value="ECO:0007669"/>
    <property type="project" value="UniProtKB-KW"/>
</dbReference>
<evidence type="ECO:0000313" key="2">
    <source>
        <dbReference type="EMBL" id="OWJ83237.1"/>
    </source>
</evidence>
<dbReference type="EMBL" id="NIPX01000022">
    <property type="protein sequence ID" value="OWJ83237.1"/>
    <property type="molecule type" value="Genomic_DNA"/>
</dbReference>
<reference evidence="3 4" key="1">
    <citation type="submission" date="2016-11" db="EMBL/GenBank/DDBJ databases">
        <title>Comparison of Traditional DNA-DNA Hybridization with In Silico Genomic Analysis.</title>
        <authorList>
            <person name="Nicholson A.C."/>
            <person name="Sammons S."/>
            <person name="Humrighouse B.W."/>
            <person name="Graziano J."/>
            <person name="Lasker B."/>
            <person name="Whitney A.M."/>
            <person name="Mcquiston J.R."/>
        </authorList>
    </citation>
    <scope>NUCLEOTIDE SEQUENCE [LARGE SCALE GENOMIC DNA]</scope>
    <source>
        <strain evidence="1 4">H1892</strain>
        <strain evidence="2 3">H2381</strain>
    </source>
</reference>
<organism evidence="2 3">
    <name type="scientific">Haematobacter missouriensis</name>
    <dbReference type="NCBI Taxonomy" id="366616"/>
    <lineage>
        <taxon>Bacteria</taxon>
        <taxon>Pseudomonadati</taxon>
        <taxon>Pseudomonadota</taxon>
        <taxon>Alphaproteobacteria</taxon>
        <taxon>Rhodobacterales</taxon>
        <taxon>Paracoccaceae</taxon>
        <taxon>Haematobacter</taxon>
    </lineage>
</organism>
<dbReference type="EMBL" id="NIPV01000019">
    <property type="protein sequence ID" value="OWJ77368.1"/>
    <property type="molecule type" value="Genomic_DNA"/>
</dbReference>
<dbReference type="SUPFAM" id="SSF46955">
    <property type="entry name" value="Putative DNA-binding domain"/>
    <property type="match status" value="1"/>
</dbReference>
<evidence type="ECO:0000313" key="3">
    <source>
        <dbReference type="Proteomes" id="UP000196640"/>
    </source>
</evidence>
<comment type="caution">
    <text evidence="2">The sequence shown here is derived from an EMBL/GenBank/DDBJ whole genome shotgun (WGS) entry which is preliminary data.</text>
</comment>
<dbReference type="Proteomes" id="UP000196640">
    <property type="component" value="Unassembled WGS sequence"/>
</dbReference>